<name>U4LLU6_PYROM</name>
<dbReference type="EMBL" id="HF936006">
    <property type="protein sequence ID" value="CCX33119.1"/>
    <property type="molecule type" value="Genomic_DNA"/>
</dbReference>
<dbReference type="Proteomes" id="UP000018144">
    <property type="component" value="Unassembled WGS sequence"/>
</dbReference>
<evidence type="ECO:0000256" key="1">
    <source>
        <dbReference type="SAM" id="MobiDB-lite"/>
    </source>
</evidence>
<evidence type="ECO:0000313" key="3">
    <source>
        <dbReference type="Proteomes" id="UP000018144"/>
    </source>
</evidence>
<organism evidence="2 3">
    <name type="scientific">Pyronema omphalodes (strain CBS 100304)</name>
    <name type="common">Pyronema confluens</name>
    <dbReference type="NCBI Taxonomy" id="1076935"/>
    <lineage>
        <taxon>Eukaryota</taxon>
        <taxon>Fungi</taxon>
        <taxon>Dikarya</taxon>
        <taxon>Ascomycota</taxon>
        <taxon>Pezizomycotina</taxon>
        <taxon>Pezizomycetes</taxon>
        <taxon>Pezizales</taxon>
        <taxon>Pyronemataceae</taxon>
        <taxon>Pyronema</taxon>
    </lineage>
</organism>
<evidence type="ECO:0000313" key="2">
    <source>
        <dbReference type="EMBL" id="CCX33119.1"/>
    </source>
</evidence>
<keyword evidence="3" id="KW-1185">Reference proteome</keyword>
<proteinExistence type="predicted"/>
<dbReference type="AlphaFoldDB" id="U4LLU6"/>
<protein>
    <submittedName>
        <fullName evidence="2">Uncharacterized protein</fullName>
    </submittedName>
</protein>
<feature type="region of interest" description="Disordered" evidence="1">
    <location>
        <begin position="53"/>
        <end position="76"/>
    </location>
</feature>
<sequence length="76" mass="8303">MSLNHRYQITSSLLIPIREQNCGFHKRTCLLNHSASLAALNLVEILPVAPAISSTGPEDRTSGCTSPLFHQLSRST</sequence>
<accession>U4LLU6</accession>
<gene>
    <name evidence="2" type="ORF">PCON_14150</name>
</gene>
<reference evidence="2 3" key="1">
    <citation type="journal article" date="2013" name="PLoS Genet.">
        <title>The genome and development-dependent transcriptomes of Pyronema confluens: a window into fungal evolution.</title>
        <authorList>
            <person name="Traeger S."/>
            <person name="Altegoer F."/>
            <person name="Freitag M."/>
            <person name="Gabaldon T."/>
            <person name="Kempken F."/>
            <person name="Kumar A."/>
            <person name="Marcet-Houben M."/>
            <person name="Poggeler S."/>
            <person name="Stajich J.E."/>
            <person name="Nowrousian M."/>
        </authorList>
    </citation>
    <scope>NUCLEOTIDE SEQUENCE [LARGE SCALE GENOMIC DNA]</scope>
    <source>
        <strain evidence="3">CBS 100304</strain>
        <tissue evidence="2">Vegetative mycelium</tissue>
    </source>
</reference>